<proteinExistence type="predicted"/>
<comment type="caution">
    <text evidence="1">The sequence shown here is derived from an EMBL/GenBank/DDBJ whole genome shotgun (WGS) entry which is preliminary data.</text>
</comment>
<reference evidence="1" key="1">
    <citation type="submission" date="2021-03" db="EMBL/GenBank/DDBJ databases">
        <title>Whole genome shotgun sequence of Actinoplanes consettensis NBRC 14913.</title>
        <authorList>
            <person name="Komaki H."/>
            <person name="Tamura T."/>
        </authorList>
    </citation>
    <scope>NUCLEOTIDE SEQUENCE</scope>
    <source>
        <strain evidence="1">NBRC 14913</strain>
    </source>
</reference>
<dbReference type="Proteomes" id="UP000680865">
    <property type="component" value="Unassembled WGS sequence"/>
</dbReference>
<dbReference type="EMBL" id="BOQP01000022">
    <property type="protein sequence ID" value="GIM75169.1"/>
    <property type="molecule type" value="Genomic_DNA"/>
</dbReference>
<protein>
    <submittedName>
        <fullName evidence="1">Uncharacterized protein</fullName>
    </submittedName>
</protein>
<keyword evidence="2" id="KW-1185">Reference proteome</keyword>
<organism evidence="1 2">
    <name type="scientific">Winogradskya consettensis</name>
    <dbReference type="NCBI Taxonomy" id="113560"/>
    <lineage>
        <taxon>Bacteria</taxon>
        <taxon>Bacillati</taxon>
        <taxon>Actinomycetota</taxon>
        <taxon>Actinomycetes</taxon>
        <taxon>Micromonosporales</taxon>
        <taxon>Micromonosporaceae</taxon>
        <taxon>Winogradskya</taxon>
    </lineage>
</organism>
<evidence type="ECO:0000313" key="1">
    <source>
        <dbReference type="EMBL" id="GIM75169.1"/>
    </source>
</evidence>
<name>A0A919SPD6_9ACTN</name>
<evidence type="ECO:0000313" key="2">
    <source>
        <dbReference type="Proteomes" id="UP000680865"/>
    </source>
</evidence>
<dbReference type="AlphaFoldDB" id="A0A919SPD6"/>
<sequence>MLCAPGGSFLRRHWRLRTADVNRRQRERAYWMVCEAVRLQFVTHPQGGVMTDRLNRARTLRDVTLIVAGLPWFRIDPTFGR</sequence>
<accession>A0A919SPD6</accession>
<gene>
    <name evidence="1" type="ORF">Aco04nite_44030</name>
</gene>